<keyword evidence="5" id="KW-0325">Glycoprotein</keyword>
<dbReference type="GO" id="GO:0007411">
    <property type="term" value="P:axon guidance"/>
    <property type="evidence" value="ECO:0007669"/>
    <property type="project" value="TreeGrafter"/>
</dbReference>
<name>A0A671XX80_SPAAU</name>
<dbReference type="InterPro" id="IPR001627">
    <property type="entry name" value="Semap_dom"/>
</dbReference>
<dbReference type="InterPro" id="IPR013783">
    <property type="entry name" value="Ig-like_fold"/>
</dbReference>
<evidence type="ECO:0000256" key="3">
    <source>
        <dbReference type="ARBA" id="ARBA00023136"/>
    </source>
</evidence>
<dbReference type="SUPFAM" id="SSF48726">
    <property type="entry name" value="Immunoglobulin"/>
    <property type="match status" value="1"/>
</dbReference>
<dbReference type="GO" id="GO:0005886">
    <property type="term" value="C:plasma membrane"/>
    <property type="evidence" value="ECO:0007669"/>
    <property type="project" value="TreeGrafter"/>
</dbReference>
<gene>
    <name evidence="8" type="primary">LOC115580142</name>
</gene>
<dbReference type="InterPro" id="IPR015943">
    <property type="entry name" value="WD40/YVTN_repeat-like_dom_sf"/>
</dbReference>
<protein>
    <submittedName>
        <fullName evidence="8">Semaphorin-7A-like</fullName>
    </submittedName>
</protein>
<dbReference type="InterPro" id="IPR002165">
    <property type="entry name" value="Plexin_repeat"/>
</dbReference>
<comment type="subcellular location">
    <subcellularLocation>
        <location evidence="1">Membrane</location>
    </subcellularLocation>
</comment>
<evidence type="ECO:0000256" key="5">
    <source>
        <dbReference type="ARBA" id="ARBA00023180"/>
    </source>
</evidence>
<dbReference type="InterPro" id="IPR027231">
    <property type="entry name" value="Semaphorin"/>
</dbReference>
<evidence type="ECO:0000259" key="7">
    <source>
        <dbReference type="PROSITE" id="PS51004"/>
    </source>
</evidence>
<dbReference type="SUPFAM" id="SSF101912">
    <property type="entry name" value="Sema domain"/>
    <property type="match status" value="1"/>
</dbReference>
<evidence type="ECO:0000313" key="9">
    <source>
        <dbReference type="Proteomes" id="UP000472265"/>
    </source>
</evidence>
<dbReference type="Gene3D" id="2.130.10.10">
    <property type="entry name" value="YVTN repeat-like/Quinoprotein amine dehydrogenase"/>
    <property type="match status" value="1"/>
</dbReference>
<evidence type="ECO:0000256" key="1">
    <source>
        <dbReference type="ARBA" id="ARBA00004370"/>
    </source>
</evidence>
<dbReference type="PROSITE" id="PS51004">
    <property type="entry name" value="SEMA"/>
    <property type="match status" value="1"/>
</dbReference>
<comment type="caution">
    <text evidence="6">Lacks conserved residue(s) required for the propagation of feature annotation.</text>
</comment>
<dbReference type="GO" id="GO:0030335">
    <property type="term" value="P:positive regulation of cell migration"/>
    <property type="evidence" value="ECO:0007669"/>
    <property type="project" value="TreeGrafter"/>
</dbReference>
<dbReference type="Gene3D" id="2.60.40.10">
    <property type="entry name" value="Immunoglobulins"/>
    <property type="match status" value="1"/>
</dbReference>
<dbReference type="GO" id="GO:0045499">
    <property type="term" value="F:chemorepellent activity"/>
    <property type="evidence" value="ECO:0007669"/>
    <property type="project" value="TreeGrafter"/>
</dbReference>
<dbReference type="Ensembl" id="ENSSAUT00010058625.1">
    <property type="protein sequence ID" value="ENSSAUP00010055793.1"/>
    <property type="gene ID" value="ENSSAUG00010022931.1"/>
</dbReference>
<reference evidence="8" key="3">
    <citation type="submission" date="2025-09" db="UniProtKB">
        <authorList>
            <consortium name="Ensembl"/>
        </authorList>
    </citation>
    <scope>IDENTIFICATION</scope>
</reference>
<evidence type="ECO:0000256" key="4">
    <source>
        <dbReference type="ARBA" id="ARBA00023157"/>
    </source>
</evidence>
<dbReference type="GeneTree" id="ENSGT00940000158358"/>
<keyword evidence="9" id="KW-1185">Reference proteome</keyword>
<evidence type="ECO:0000256" key="6">
    <source>
        <dbReference type="PROSITE-ProRule" id="PRU00352"/>
    </source>
</evidence>
<evidence type="ECO:0000256" key="2">
    <source>
        <dbReference type="ARBA" id="ARBA00009492"/>
    </source>
</evidence>
<dbReference type="GO" id="GO:0043931">
    <property type="term" value="P:ossification involved in bone maturation"/>
    <property type="evidence" value="ECO:0007669"/>
    <property type="project" value="TreeGrafter"/>
</dbReference>
<accession>A0A671XX80</accession>
<reference evidence="8" key="2">
    <citation type="submission" date="2025-08" db="UniProtKB">
        <authorList>
            <consortium name="Ensembl"/>
        </authorList>
    </citation>
    <scope>IDENTIFICATION</scope>
</reference>
<keyword evidence="4" id="KW-1015">Disulfide bond</keyword>
<dbReference type="SUPFAM" id="SSF103575">
    <property type="entry name" value="Plexin repeat"/>
    <property type="match status" value="1"/>
</dbReference>
<dbReference type="PANTHER" id="PTHR11036">
    <property type="entry name" value="SEMAPHORIN"/>
    <property type="match status" value="1"/>
</dbReference>
<dbReference type="Gene3D" id="3.30.1680.10">
    <property type="entry name" value="ligand-binding face of the semaphorins, domain 2"/>
    <property type="match status" value="1"/>
</dbReference>
<dbReference type="GO" id="GO:0030215">
    <property type="term" value="F:semaphorin receptor binding"/>
    <property type="evidence" value="ECO:0007669"/>
    <property type="project" value="InterPro"/>
</dbReference>
<feature type="domain" description="Sema" evidence="7">
    <location>
        <begin position="1"/>
        <end position="141"/>
    </location>
</feature>
<evidence type="ECO:0000313" key="8">
    <source>
        <dbReference type="Ensembl" id="ENSSAUP00010055793.1"/>
    </source>
</evidence>
<keyword evidence="3" id="KW-0472">Membrane</keyword>
<comment type="similarity">
    <text evidence="2">Belongs to the semaphorin family.</text>
</comment>
<dbReference type="InterPro" id="IPR036352">
    <property type="entry name" value="Semap_dom_sf"/>
</dbReference>
<proteinExistence type="inferred from homology"/>
<reference evidence="8" key="1">
    <citation type="submission" date="2021-04" db="EMBL/GenBank/DDBJ databases">
        <authorList>
            <consortium name="Wellcome Sanger Institute Data Sharing"/>
        </authorList>
    </citation>
    <scope>NUCLEOTIDE SEQUENCE [LARGE SCALE GENOMIC DNA]</scope>
</reference>
<dbReference type="Pfam" id="PF01403">
    <property type="entry name" value="Sema"/>
    <property type="match status" value="1"/>
</dbReference>
<dbReference type="PANTHER" id="PTHR11036:SF144">
    <property type="entry name" value="SEMAPHORIN-7A-LIKE"/>
    <property type="match status" value="1"/>
</dbReference>
<dbReference type="GO" id="GO:0001755">
    <property type="term" value="P:neural crest cell migration"/>
    <property type="evidence" value="ECO:0007669"/>
    <property type="project" value="TreeGrafter"/>
</dbReference>
<dbReference type="Proteomes" id="UP000472265">
    <property type="component" value="Chromosome 4"/>
</dbReference>
<dbReference type="FunFam" id="2.60.40.10:FF:001170">
    <property type="entry name" value="Sema domain, immunoglobulin domain (Ig), short basic domain, secreted, (Semaphorin) 3F"/>
    <property type="match status" value="1"/>
</dbReference>
<sequence>SGSQENVGIYKFGEHRVKPVSFVHNPLQDKVYGFYKEKNRDKGLDSEMWVPYVTRVCMADKGGHKNALQFIWTSQLNARLFCGDADSRKHFSELVDVAAVHAERWQDTRVYALFRNEWSVSAVCVYSMEDIDHIFQTSPFQGDERNRSRAVCVTHFLSILLHSSAVSNCSLLQDTMEEFCSYHSKSHTEFKGKACTPPDFSETVSNGAVRSENPLYCVLLQKRLYVNSQSELVQLNVANCAKYGDKCEDCVLARDPYCGWKDGHYNLIQNIQTTTKAYTSPPPQPPSQHADKDVGVITVPHHSKYFLRCPVSSHHAQYTWHHPEGSTPCSSREKHCLHLIDSMGPEQEGTYKCVSDEMGIIPSDGGDTPFLAEHSFLAYYLTLAWQLWVTTD</sequence>
<dbReference type="Pfam" id="PF01437">
    <property type="entry name" value="PSI"/>
    <property type="match status" value="1"/>
</dbReference>
<dbReference type="AlphaFoldDB" id="A0A671XX80"/>
<dbReference type="GO" id="GO:0000122">
    <property type="term" value="P:negative regulation of transcription by RNA polymerase II"/>
    <property type="evidence" value="ECO:0007669"/>
    <property type="project" value="TreeGrafter"/>
</dbReference>
<dbReference type="GO" id="GO:0071526">
    <property type="term" value="P:semaphorin-plexin signaling pathway"/>
    <property type="evidence" value="ECO:0007669"/>
    <property type="project" value="TreeGrafter"/>
</dbReference>
<dbReference type="InterPro" id="IPR036179">
    <property type="entry name" value="Ig-like_dom_sf"/>
</dbReference>
<dbReference type="GO" id="GO:0005615">
    <property type="term" value="C:extracellular space"/>
    <property type="evidence" value="ECO:0007669"/>
    <property type="project" value="TreeGrafter"/>
</dbReference>
<organism evidence="8 9">
    <name type="scientific">Sparus aurata</name>
    <name type="common">Gilthead sea bream</name>
    <dbReference type="NCBI Taxonomy" id="8175"/>
    <lineage>
        <taxon>Eukaryota</taxon>
        <taxon>Metazoa</taxon>
        <taxon>Chordata</taxon>
        <taxon>Craniata</taxon>
        <taxon>Vertebrata</taxon>
        <taxon>Euteleostomi</taxon>
        <taxon>Actinopterygii</taxon>
        <taxon>Neopterygii</taxon>
        <taxon>Teleostei</taxon>
        <taxon>Neoteleostei</taxon>
        <taxon>Acanthomorphata</taxon>
        <taxon>Eupercaria</taxon>
        <taxon>Spariformes</taxon>
        <taxon>Sparidae</taxon>
        <taxon>Sparus</taxon>
    </lineage>
</organism>